<proteinExistence type="predicted"/>
<dbReference type="AlphaFoldDB" id="A0AAJ0D9L0"/>
<evidence type="ECO:0000313" key="1">
    <source>
        <dbReference type="EMBL" id="KAK3045871.1"/>
    </source>
</evidence>
<comment type="caution">
    <text evidence="1">The sequence shown here is derived from an EMBL/GenBank/DDBJ whole genome shotgun (WGS) entry which is preliminary data.</text>
</comment>
<organism evidence="1 2">
    <name type="scientific">Extremus antarcticus</name>
    <dbReference type="NCBI Taxonomy" id="702011"/>
    <lineage>
        <taxon>Eukaryota</taxon>
        <taxon>Fungi</taxon>
        <taxon>Dikarya</taxon>
        <taxon>Ascomycota</taxon>
        <taxon>Pezizomycotina</taxon>
        <taxon>Dothideomycetes</taxon>
        <taxon>Dothideomycetidae</taxon>
        <taxon>Mycosphaerellales</taxon>
        <taxon>Extremaceae</taxon>
        <taxon>Extremus</taxon>
    </lineage>
</organism>
<protein>
    <recommendedName>
        <fullName evidence="3">Alcohol dehydrogenase</fullName>
    </recommendedName>
</protein>
<dbReference type="PANTHER" id="PTHR43205:SF42">
    <property type="entry name" value="ALCOHOL DEHYDROGENASE, ZINC-CONTAINING (AFU_ORTHOLOGUE AFUA_7G04530)"/>
    <property type="match status" value="1"/>
</dbReference>
<dbReference type="EMBL" id="JAWDJX010000140">
    <property type="protein sequence ID" value="KAK3045871.1"/>
    <property type="molecule type" value="Genomic_DNA"/>
</dbReference>
<sequence>MRIRMEGFVVFDFEKQYSEARKELAKWLVEGKIKRQETVIKGGITKMPEALRALYDGVNTGKMMVEVKAPAAGSRSKL</sequence>
<gene>
    <name evidence="1" type="ORF">LTR09_012602</name>
</gene>
<name>A0AAJ0D9L0_9PEZI</name>
<dbReference type="Gene3D" id="3.40.50.720">
    <property type="entry name" value="NAD(P)-binding Rossmann-like Domain"/>
    <property type="match status" value="1"/>
</dbReference>
<evidence type="ECO:0000313" key="2">
    <source>
        <dbReference type="Proteomes" id="UP001271007"/>
    </source>
</evidence>
<dbReference type="GO" id="GO:0016628">
    <property type="term" value="F:oxidoreductase activity, acting on the CH-CH group of donors, NAD or NADP as acceptor"/>
    <property type="evidence" value="ECO:0007669"/>
    <property type="project" value="InterPro"/>
</dbReference>
<dbReference type="Gene3D" id="3.90.180.10">
    <property type="entry name" value="Medium-chain alcohol dehydrogenases, catalytic domain"/>
    <property type="match status" value="1"/>
</dbReference>
<dbReference type="Proteomes" id="UP001271007">
    <property type="component" value="Unassembled WGS sequence"/>
</dbReference>
<keyword evidence="2" id="KW-1185">Reference proteome</keyword>
<reference evidence="1" key="1">
    <citation type="submission" date="2023-04" db="EMBL/GenBank/DDBJ databases">
        <title>Black Yeasts Isolated from many extreme environments.</title>
        <authorList>
            <person name="Coleine C."/>
            <person name="Stajich J.E."/>
            <person name="Selbmann L."/>
        </authorList>
    </citation>
    <scope>NUCLEOTIDE SEQUENCE</scope>
    <source>
        <strain evidence="1">CCFEE 5312</strain>
    </source>
</reference>
<dbReference type="PANTHER" id="PTHR43205">
    <property type="entry name" value="PROSTAGLANDIN REDUCTASE"/>
    <property type="match status" value="1"/>
</dbReference>
<evidence type="ECO:0008006" key="3">
    <source>
        <dbReference type="Google" id="ProtNLM"/>
    </source>
</evidence>
<dbReference type="InterPro" id="IPR045010">
    <property type="entry name" value="MDR_fam"/>
</dbReference>
<accession>A0AAJ0D9L0</accession>